<proteinExistence type="predicted"/>
<name>A0ACC2S6D8_9FUNG</name>
<evidence type="ECO:0000313" key="1">
    <source>
        <dbReference type="EMBL" id="KAJ9057854.1"/>
    </source>
</evidence>
<reference evidence="1" key="1">
    <citation type="submission" date="2022-04" db="EMBL/GenBank/DDBJ databases">
        <title>Genome of the entomopathogenic fungus Entomophthora muscae.</title>
        <authorList>
            <person name="Elya C."/>
            <person name="Lovett B.R."/>
            <person name="Lee E."/>
            <person name="Macias A.M."/>
            <person name="Hajek A.E."/>
            <person name="De Bivort B.L."/>
            <person name="Kasson M.T."/>
            <person name="De Fine Licht H.H."/>
            <person name="Stajich J.E."/>
        </authorList>
    </citation>
    <scope>NUCLEOTIDE SEQUENCE</scope>
    <source>
        <strain evidence="1">Berkeley</strain>
    </source>
</reference>
<protein>
    <submittedName>
        <fullName evidence="1">Uncharacterized protein</fullName>
    </submittedName>
</protein>
<comment type="caution">
    <text evidence="1">The sequence shown here is derived from an EMBL/GenBank/DDBJ whole genome shotgun (WGS) entry which is preliminary data.</text>
</comment>
<sequence length="159" mass="17834">MWIWVITPHHLETASYYPVISVTSTAVKKTKILLVDFGLAWSADEMGIPAAMELSFAKTKHEKKISAVFNKLCKFTEAFAGQRLHMVIYLGYLFYFGTGTSVEDLDRVLLGIDKARLTLDGKKVTLGMTQWIMSSRTPWSWSVSTGLQPCQRSCSSICT</sequence>
<keyword evidence="2" id="KW-1185">Reference proteome</keyword>
<dbReference type="EMBL" id="QTSX02005761">
    <property type="protein sequence ID" value="KAJ9057854.1"/>
    <property type="molecule type" value="Genomic_DNA"/>
</dbReference>
<organism evidence="1 2">
    <name type="scientific">Entomophthora muscae</name>
    <dbReference type="NCBI Taxonomy" id="34485"/>
    <lineage>
        <taxon>Eukaryota</taxon>
        <taxon>Fungi</taxon>
        <taxon>Fungi incertae sedis</taxon>
        <taxon>Zoopagomycota</taxon>
        <taxon>Entomophthoromycotina</taxon>
        <taxon>Entomophthoromycetes</taxon>
        <taxon>Entomophthorales</taxon>
        <taxon>Entomophthoraceae</taxon>
        <taxon>Entomophthora</taxon>
    </lineage>
</organism>
<gene>
    <name evidence="1" type="ORF">DSO57_1018604</name>
</gene>
<evidence type="ECO:0000313" key="2">
    <source>
        <dbReference type="Proteomes" id="UP001165960"/>
    </source>
</evidence>
<accession>A0ACC2S6D8</accession>
<dbReference type="Proteomes" id="UP001165960">
    <property type="component" value="Unassembled WGS sequence"/>
</dbReference>